<proteinExistence type="predicted"/>
<evidence type="ECO:0000313" key="2">
    <source>
        <dbReference type="Proteomes" id="UP001465755"/>
    </source>
</evidence>
<name>A0AAW1NLB6_9CHLO</name>
<protein>
    <submittedName>
        <fullName evidence="1">Uncharacterized protein</fullName>
    </submittedName>
</protein>
<sequence length="372" mass="40631">MISSLLFRGVVPVAGCSADGFCLRWSGSGSGSHLIAAGTAIAAPVARSVCKVKVYCRANASEGEGPKTELALPTTKDLLRSSVKTIAGSLPDRVQIPRGPLDTNPAYARMLEQFTLELELLGYTPGPAMPYSQFWMLTGHGPQVTHEDYTADSACPTHSSKYLTVTSTTEWTRDLQQKLTFEGSLSLQLCQMDAGRGLGPQLYVRVENATASLAGVAGSKQAFYIVSELESSLFRDVLNNFVAQGGGGKSLSTLEADLKRALQQGFLTEQMVIDSLYGSRRDKVFVQRWMPSAWRAGCWDEYNEISMCHADATGPIFFAMPADDLSNIKLEASMTCSFDELQDSTAAKVWLYHDRLEQRHMALGQWTLEGQQ</sequence>
<dbReference type="AlphaFoldDB" id="A0AAW1NLB6"/>
<dbReference type="Proteomes" id="UP001465755">
    <property type="component" value="Unassembled WGS sequence"/>
</dbReference>
<organism evidence="1 2">
    <name type="scientific">Symbiochloris irregularis</name>
    <dbReference type="NCBI Taxonomy" id="706552"/>
    <lineage>
        <taxon>Eukaryota</taxon>
        <taxon>Viridiplantae</taxon>
        <taxon>Chlorophyta</taxon>
        <taxon>core chlorophytes</taxon>
        <taxon>Trebouxiophyceae</taxon>
        <taxon>Trebouxiales</taxon>
        <taxon>Trebouxiaceae</taxon>
        <taxon>Symbiochloris</taxon>
    </lineage>
</organism>
<keyword evidence="2" id="KW-1185">Reference proteome</keyword>
<reference evidence="1 2" key="1">
    <citation type="journal article" date="2024" name="Nat. Commun.">
        <title>Phylogenomics reveals the evolutionary origins of lichenization in chlorophyte algae.</title>
        <authorList>
            <person name="Puginier C."/>
            <person name="Libourel C."/>
            <person name="Otte J."/>
            <person name="Skaloud P."/>
            <person name="Haon M."/>
            <person name="Grisel S."/>
            <person name="Petersen M."/>
            <person name="Berrin J.G."/>
            <person name="Delaux P.M."/>
            <person name="Dal Grande F."/>
            <person name="Keller J."/>
        </authorList>
    </citation>
    <scope>NUCLEOTIDE SEQUENCE [LARGE SCALE GENOMIC DNA]</scope>
    <source>
        <strain evidence="1 2">SAG 2036</strain>
    </source>
</reference>
<dbReference type="EMBL" id="JALJOQ010000324">
    <property type="protein sequence ID" value="KAK9785002.1"/>
    <property type="molecule type" value="Genomic_DNA"/>
</dbReference>
<accession>A0AAW1NLB6</accession>
<comment type="caution">
    <text evidence="1">The sequence shown here is derived from an EMBL/GenBank/DDBJ whole genome shotgun (WGS) entry which is preliminary data.</text>
</comment>
<evidence type="ECO:0000313" key="1">
    <source>
        <dbReference type="EMBL" id="KAK9785002.1"/>
    </source>
</evidence>
<gene>
    <name evidence="1" type="ORF">WJX73_001879</name>
</gene>